<reference evidence="16 17" key="1">
    <citation type="journal article" date="2010" name="Science">
        <title>Genomic comparison of the ants Camponotus floridanus and Harpegnathos saltator.</title>
        <authorList>
            <person name="Bonasio R."/>
            <person name="Zhang G."/>
            <person name="Ye C."/>
            <person name="Mutti N.S."/>
            <person name="Fang X."/>
            <person name="Qin N."/>
            <person name="Donahue G."/>
            <person name="Yang P."/>
            <person name="Li Q."/>
            <person name="Li C."/>
            <person name="Zhang P."/>
            <person name="Huang Z."/>
            <person name="Berger S.L."/>
            <person name="Reinberg D."/>
            <person name="Wang J."/>
            <person name="Liebig J."/>
        </authorList>
    </citation>
    <scope>NUCLEOTIDE SEQUENCE [LARGE SCALE GENOMIC DNA]</scope>
    <source>
        <strain evidence="16 17">R22 G/1</strain>
    </source>
</reference>
<dbReference type="Proteomes" id="UP000008237">
    <property type="component" value="Unassembled WGS sequence"/>
</dbReference>
<dbReference type="GO" id="GO:0020037">
    <property type="term" value="F:heme binding"/>
    <property type="evidence" value="ECO:0007669"/>
    <property type="project" value="InterPro"/>
</dbReference>
<keyword evidence="9" id="KW-0492">Microsome</keyword>
<evidence type="ECO:0000256" key="7">
    <source>
        <dbReference type="ARBA" id="ARBA00022723"/>
    </source>
</evidence>
<dbReference type="PRINTS" id="PR00385">
    <property type="entry name" value="P450"/>
</dbReference>
<dbReference type="Gene3D" id="1.10.630.10">
    <property type="entry name" value="Cytochrome P450"/>
    <property type="match status" value="1"/>
</dbReference>
<evidence type="ECO:0000256" key="4">
    <source>
        <dbReference type="ARBA" id="ARBA00004406"/>
    </source>
</evidence>
<feature type="binding site" description="axial binding residue" evidence="14">
    <location>
        <position position="270"/>
    </location>
    <ligand>
        <name>heme</name>
        <dbReference type="ChEBI" id="CHEBI:30413"/>
    </ligand>
    <ligandPart>
        <name>Fe</name>
        <dbReference type="ChEBI" id="CHEBI:18248"/>
    </ligandPart>
</feature>
<dbReference type="FunCoup" id="E2BDV4">
    <property type="interactions" value="6"/>
</dbReference>
<dbReference type="GO" id="GO:0005506">
    <property type="term" value="F:iron ion binding"/>
    <property type="evidence" value="ECO:0007669"/>
    <property type="project" value="InterPro"/>
</dbReference>
<dbReference type="EMBL" id="GL447689">
    <property type="protein sequence ID" value="EFN86160.1"/>
    <property type="molecule type" value="Genomic_DNA"/>
</dbReference>
<dbReference type="AlphaFoldDB" id="E2BDV4"/>
<dbReference type="InterPro" id="IPR017972">
    <property type="entry name" value="Cyt_P450_CS"/>
</dbReference>
<dbReference type="InterPro" id="IPR036396">
    <property type="entry name" value="Cyt_P450_sf"/>
</dbReference>
<protein>
    <submittedName>
        <fullName evidence="16">Cytochrome P450 4C1</fullName>
    </submittedName>
</protein>
<comment type="cofactor">
    <cofactor evidence="1 14">
        <name>heme</name>
        <dbReference type="ChEBI" id="CHEBI:30413"/>
    </cofactor>
</comment>
<name>E2BDV4_HARSA</name>
<evidence type="ECO:0000256" key="3">
    <source>
        <dbReference type="ARBA" id="ARBA00004174"/>
    </source>
</evidence>
<dbReference type="SUPFAM" id="SSF48264">
    <property type="entry name" value="Cytochrome P450"/>
    <property type="match status" value="1"/>
</dbReference>
<dbReference type="PROSITE" id="PS00086">
    <property type="entry name" value="CYTOCHROME_P450"/>
    <property type="match status" value="1"/>
</dbReference>
<proteinExistence type="inferred from homology"/>
<comment type="subcellular location">
    <subcellularLocation>
        <location evidence="4">Endoplasmic reticulum membrane</location>
        <topology evidence="4">Peripheral membrane protein</topology>
    </subcellularLocation>
    <subcellularLocation>
        <location evidence="3">Microsome membrane</location>
        <topology evidence="3">Peripheral membrane protein</topology>
    </subcellularLocation>
</comment>
<dbReference type="PRINTS" id="PR00463">
    <property type="entry name" value="EP450I"/>
</dbReference>
<comment type="function">
    <text evidence="2">May be involved in the metabolism of insect hormones and in the breakdown of synthetic insecticides.</text>
</comment>
<dbReference type="PANTHER" id="PTHR24291">
    <property type="entry name" value="CYTOCHROME P450 FAMILY 4"/>
    <property type="match status" value="1"/>
</dbReference>
<evidence type="ECO:0000313" key="16">
    <source>
        <dbReference type="EMBL" id="EFN86160.1"/>
    </source>
</evidence>
<dbReference type="GO" id="GO:0004497">
    <property type="term" value="F:monooxygenase activity"/>
    <property type="evidence" value="ECO:0007669"/>
    <property type="project" value="UniProtKB-KW"/>
</dbReference>
<evidence type="ECO:0000256" key="9">
    <source>
        <dbReference type="ARBA" id="ARBA00022848"/>
    </source>
</evidence>
<dbReference type="InterPro" id="IPR050196">
    <property type="entry name" value="Cytochrome_P450_Monoox"/>
</dbReference>
<dbReference type="GO" id="GO:0016705">
    <property type="term" value="F:oxidoreductase activity, acting on paired donors, with incorporation or reduction of molecular oxygen"/>
    <property type="evidence" value="ECO:0007669"/>
    <property type="project" value="InterPro"/>
</dbReference>
<dbReference type="OMA" id="LRYNWIF"/>
<evidence type="ECO:0000256" key="2">
    <source>
        <dbReference type="ARBA" id="ARBA00003690"/>
    </source>
</evidence>
<keyword evidence="8" id="KW-0256">Endoplasmic reticulum</keyword>
<keyword evidence="12 15" id="KW-0503">Monooxygenase</keyword>
<evidence type="ECO:0000256" key="13">
    <source>
        <dbReference type="ARBA" id="ARBA00023136"/>
    </source>
</evidence>
<dbReference type="PANTHER" id="PTHR24291:SF189">
    <property type="entry name" value="CYTOCHROME P450 4C3-RELATED"/>
    <property type="match status" value="1"/>
</dbReference>
<organism evidence="17">
    <name type="scientific">Harpegnathos saltator</name>
    <name type="common">Jerdon's jumping ant</name>
    <dbReference type="NCBI Taxonomy" id="610380"/>
    <lineage>
        <taxon>Eukaryota</taxon>
        <taxon>Metazoa</taxon>
        <taxon>Ecdysozoa</taxon>
        <taxon>Arthropoda</taxon>
        <taxon>Hexapoda</taxon>
        <taxon>Insecta</taxon>
        <taxon>Pterygota</taxon>
        <taxon>Neoptera</taxon>
        <taxon>Endopterygota</taxon>
        <taxon>Hymenoptera</taxon>
        <taxon>Apocrita</taxon>
        <taxon>Aculeata</taxon>
        <taxon>Formicoidea</taxon>
        <taxon>Formicidae</taxon>
        <taxon>Ponerinae</taxon>
        <taxon>Ponerini</taxon>
        <taxon>Harpegnathos</taxon>
    </lineage>
</organism>
<keyword evidence="6 14" id="KW-0349">Heme</keyword>
<dbReference type="OrthoDB" id="1470350at2759"/>
<gene>
    <name evidence="16" type="ORF">EAI_13632</name>
</gene>
<evidence type="ECO:0000256" key="11">
    <source>
        <dbReference type="ARBA" id="ARBA00023004"/>
    </source>
</evidence>
<evidence type="ECO:0000256" key="14">
    <source>
        <dbReference type="PIRSR" id="PIRSR602401-1"/>
    </source>
</evidence>
<comment type="similarity">
    <text evidence="5 15">Belongs to the cytochrome P450 family.</text>
</comment>
<evidence type="ECO:0000256" key="1">
    <source>
        <dbReference type="ARBA" id="ARBA00001971"/>
    </source>
</evidence>
<evidence type="ECO:0000256" key="6">
    <source>
        <dbReference type="ARBA" id="ARBA00022617"/>
    </source>
</evidence>
<evidence type="ECO:0000313" key="17">
    <source>
        <dbReference type="Proteomes" id="UP000008237"/>
    </source>
</evidence>
<evidence type="ECO:0000256" key="10">
    <source>
        <dbReference type="ARBA" id="ARBA00023002"/>
    </source>
</evidence>
<dbReference type="GO" id="GO:0005789">
    <property type="term" value="C:endoplasmic reticulum membrane"/>
    <property type="evidence" value="ECO:0007669"/>
    <property type="project" value="UniProtKB-SubCell"/>
</dbReference>
<dbReference type="InParanoid" id="E2BDV4"/>
<evidence type="ECO:0000256" key="12">
    <source>
        <dbReference type="ARBA" id="ARBA00023033"/>
    </source>
</evidence>
<dbReference type="InterPro" id="IPR002401">
    <property type="entry name" value="Cyt_P450_E_grp-I"/>
</dbReference>
<dbReference type="InterPro" id="IPR001128">
    <property type="entry name" value="Cyt_P450"/>
</dbReference>
<keyword evidence="10 15" id="KW-0560">Oxidoreductase</keyword>
<evidence type="ECO:0000256" key="15">
    <source>
        <dbReference type="RuleBase" id="RU000461"/>
    </source>
</evidence>
<evidence type="ECO:0000256" key="5">
    <source>
        <dbReference type="ARBA" id="ARBA00010617"/>
    </source>
</evidence>
<keyword evidence="13" id="KW-0472">Membrane</keyword>
<keyword evidence="11 14" id="KW-0408">Iron</keyword>
<keyword evidence="7 14" id="KW-0479">Metal-binding</keyword>
<keyword evidence="17" id="KW-1185">Reference proteome</keyword>
<dbReference type="Pfam" id="PF00067">
    <property type="entry name" value="p450"/>
    <property type="match status" value="1"/>
</dbReference>
<sequence length="326" mass="37906">MTKILKNAGGPVEKNIIHFISEHTLNAICETAMGTSLHSLGELQEKYRQDIHQMSFIVIHRLFRPWLYWDLTFGLSPTGRLQKKIIQDLHGFTDKVRRKKRLAMLDLLIAASQENHLSDSDIREEVDTFMFEGHDTTAMTICFTLLLLAEHKDIQDRVREEVNTVIEECGGKWTMASLQNLTYLERCLKESMRLYPAVHFISRVAGEDAQLRSHLIPSGTIIHLNIYSVHRDANFWPNPEEFDPDRFLPDKIQNRHPYSYLPFSAGPRNCIGQRFAMWEMKAMIAPIIRNFYLESIDYLKDMQICAGLILRPKHPMRLRFVPIEVA</sequence>
<evidence type="ECO:0000256" key="8">
    <source>
        <dbReference type="ARBA" id="ARBA00022824"/>
    </source>
</evidence>
<accession>E2BDV4</accession>